<dbReference type="InterPro" id="IPR058245">
    <property type="entry name" value="NreC/VraR/RcsB-like_REC"/>
</dbReference>
<dbReference type="InterPro" id="IPR001789">
    <property type="entry name" value="Sig_transdc_resp-reg_receiver"/>
</dbReference>
<feature type="modified residue" description="4-aspartylphosphate" evidence="5">
    <location>
        <position position="57"/>
    </location>
</feature>
<dbReference type="RefSeq" id="WP_073048215.1">
    <property type="nucleotide sequence ID" value="NZ_FQUO01000024.1"/>
</dbReference>
<dbReference type="Pfam" id="PF00196">
    <property type="entry name" value="GerE"/>
    <property type="match status" value="1"/>
</dbReference>
<dbReference type="SMART" id="SM00421">
    <property type="entry name" value="HTH_LUXR"/>
    <property type="match status" value="1"/>
</dbReference>
<dbReference type="Pfam" id="PF00072">
    <property type="entry name" value="Response_reg"/>
    <property type="match status" value="1"/>
</dbReference>
<evidence type="ECO:0000313" key="9">
    <source>
        <dbReference type="Proteomes" id="UP000184368"/>
    </source>
</evidence>
<dbReference type="InterPro" id="IPR016032">
    <property type="entry name" value="Sig_transdc_resp-reg_C-effctor"/>
</dbReference>
<dbReference type="PANTHER" id="PTHR43214:SF41">
    <property type="entry name" value="NITRATE_NITRITE RESPONSE REGULATOR PROTEIN NARP"/>
    <property type="match status" value="1"/>
</dbReference>
<dbReference type="GO" id="GO:0000160">
    <property type="term" value="P:phosphorelay signal transduction system"/>
    <property type="evidence" value="ECO:0007669"/>
    <property type="project" value="InterPro"/>
</dbReference>
<evidence type="ECO:0000256" key="2">
    <source>
        <dbReference type="ARBA" id="ARBA00023015"/>
    </source>
</evidence>
<keyword evidence="1 5" id="KW-0597">Phosphoprotein</keyword>
<dbReference type="Gene3D" id="3.40.50.2300">
    <property type="match status" value="1"/>
</dbReference>
<evidence type="ECO:0000259" key="7">
    <source>
        <dbReference type="PROSITE" id="PS50110"/>
    </source>
</evidence>
<keyword evidence="2" id="KW-0805">Transcription regulation</keyword>
<keyword evidence="4" id="KW-0804">Transcription</keyword>
<dbReference type="InterPro" id="IPR039420">
    <property type="entry name" value="WalR-like"/>
</dbReference>
<evidence type="ECO:0000256" key="4">
    <source>
        <dbReference type="ARBA" id="ARBA00023163"/>
    </source>
</evidence>
<evidence type="ECO:0000313" key="8">
    <source>
        <dbReference type="EMBL" id="SHG28774.1"/>
    </source>
</evidence>
<keyword evidence="9" id="KW-1185">Reference proteome</keyword>
<dbReference type="PANTHER" id="PTHR43214">
    <property type="entry name" value="TWO-COMPONENT RESPONSE REGULATOR"/>
    <property type="match status" value="1"/>
</dbReference>
<evidence type="ECO:0000256" key="1">
    <source>
        <dbReference type="ARBA" id="ARBA00022553"/>
    </source>
</evidence>
<gene>
    <name evidence="8" type="ORF">SAMN05444008_12429</name>
</gene>
<dbReference type="PROSITE" id="PS50043">
    <property type="entry name" value="HTH_LUXR_2"/>
    <property type="match status" value="1"/>
</dbReference>
<dbReference type="EMBL" id="FQUO01000024">
    <property type="protein sequence ID" value="SHG28774.1"/>
    <property type="molecule type" value="Genomic_DNA"/>
</dbReference>
<dbReference type="GO" id="GO:0006355">
    <property type="term" value="P:regulation of DNA-templated transcription"/>
    <property type="evidence" value="ECO:0007669"/>
    <property type="project" value="InterPro"/>
</dbReference>
<dbReference type="SUPFAM" id="SSF52172">
    <property type="entry name" value="CheY-like"/>
    <property type="match status" value="1"/>
</dbReference>
<organism evidence="8 9">
    <name type="scientific">Cnuella takakiae</name>
    <dbReference type="NCBI Taxonomy" id="1302690"/>
    <lineage>
        <taxon>Bacteria</taxon>
        <taxon>Pseudomonadati</taxon>
        <taxon>Bacteroidota</taxon>
        <taxon>Chitinophagia</taxon>
        <taxon>Chitinophagales</taxon>
        <taxon>Chitinophagaceae</taxon>
        <taxon>Cnuella</taxon>
    </lineage>
</organism>
<dbReference type="CDD" id="cd06170">
    <property type="entry name" value="LuxR_C_like"/>
    <property type="match status" value="1"/>
</dbReference>
<dbReference type="SMART" id="SM00448">
    <property type="entry name" value="REC"/>
    <property type="match status" value="1"/>
</dbReference>
<dbReference type="PROSITE" id="PS50110">
    <property type="entry name" value="RESPONSE_REGULATORY"/>
    <property type="match status" value="1"/>
</dbReference>
<evidence type="ECO:0000256" key="3">
    <source>
        <dbReference type="ARBA" id="ARBA00023125"/>
    </source>
</evidence>
<evidence type="ECO:0000259" key="6">
    <source>
        <dbReference type="PROSITE" id="PS50043"/>
    </source>
</evidence>
<feature type="domain" description="HTH luxR-type" evidence="6">
    <location>
        <begin position="144"/>
        <end position="209"/>
    </location>
</feature>
<dbReference type="GO" id="GO:0003677">
    <property type="term" value="F:DNA binding"/>
    <property type="evidence" value="ECO:0007669"/>
    <property type="project" value="UniProtKB-KW"/>
</dbReference>
<name>A0A1M5IK87_9BACT</name>
<dbReference type="InterPro" id="IPR011006">
    <property type="entry name" value="CheY-like_superfamily"/>
</dbReference>
<feature type="domain" description="Response regulatory" evidence="7">
    <location>
        <begin position="4"/>
        <end position="122"/>
    </location>
</feature>
<keyword evidence="3" id="KW-0238">DNA-binding</keyword>
<accession>A0A1M5IK87</accession>
<dbReference type="PROSITE" id="PS00622">
    <property type="entry name" value="HTH_LUXR_1"/>
    <property type="match status" value="1"/>
</dbReference>
<dbReference type="STRING" id="1302690.BUE76_10200"/>
<reference evidence="8 9" key="1">
    <citation type="submission" date="2016-11" db="EMBL/GenBank/DDBJ databases">
        <authorList>
            <person name="Jaros S."/>
            <person name="Januszkiewicz K."/>
            <person name="Wedrychowicz H."/>
        </authorList>
    </citation>
    <scope>NUCLEOTIDE SEQUENCE [LARGE SCALE GENOMIC DNA]</scope>
    <source>
        <strain evidence="8 9">DSM 26897</strain>
    </source>
</reference>
<dbReference type="CDD" id="cd17535">
    <property type="entry name" value="REC_NarL-like"/>
    <property type="match status" value="1"/>
</dbReference>
<sequence>MKTEIAIADDHQLFLKSLGKLVDSFDNFSLVADAVNGSDLLQKLPLLPQLPDIVLLDVNMPVMDGPATAMQITTTYPQVKVVALSMKDDDHTIIRMIRSGCCAYLLKDIHPDELEKALHQIHQLGYYNADESNLRVRRLISRTKEAEQLLLSDREKIFLRLACSDLTYKQIADQMHLAERTIDGYREHLFEKLQVQSRVGMVLKALREGLVQLDDDPVQQLP</sequence>
<dbReference type="InterPro" id="IPR000792">
    <property type="entry name" value="Tscrpt_reg_LuxR_C"/>
</dbReference>
<dbReference type="OrthoDB" id="9797341at2"/>
<evidence type="ECO:0000256" key="5">
    <source>
        <dbReference type="PROSITE-ProRule" id="PRU00169"/>
    </source>
</evidence>
<proteinExistence type="predicted"/>
<dbReference type="Proteomes" id="UP000184368">
    <property type="component" value="Unassembled WGS sequence"/>
</dbReference>
<protein>
    <submittedName>
        <fullName evidence="8">Two component transcriptional regulator, LuxR family</fullName>
    </submittedName>
</protein>
<dbReference type="AlphaFoldDB" id="A0A1M5IK87"/>
<dbReference type="SUPFAM" id="SSF46894">
    <property type="entry name" value="C-terminal effector domain of the bipartite response regulators"/>
    <property type="match status" value="1"/>
</dbReference>